<dbReference type="Proteomes" id="UP000789738">
    <property type="component" value="Unassembled WGS sequence"/>
</dbReference>
<name>A0A2A7MMB3_9CLOT</name>
<dbReference type="GO" id="GO:0022904">
    <property type="term" value="P:respiratory electron transport chain"/>
    <property type="evidence" value="ECO:0007669"/>
    <property type="project" value="InterPro"/>
</dbReference>
<dbReference type="SUPFAM" id="SSF81342">
    <property type="entry name" value="Transmembrane di-heme cytochromes"/>
    <property type="match status" value="1"/>
</dbReference>
<dbReference type="GO" id="GO:0016020">
    <property type="term" value="C:membrane"/>
    <property type="evidence" value="ECO:0007669"/>
    <property type="project" value="InterPro"/>
</dbReference>
<feature type="transmembrane region" description="Helical" evidence="1">
    <location>
        <begin position="41"/>
        <end position="59"/>
    </location>
</feature>
<dbReference type="EMBL" id="CAMTCP010000303">
    <property type="protein sequence ID" value="CAI3701989.1"/>
    <property type="molecule type" value="Genomic_DNA"/>
</dbReference>
<dbReference type="AlphaFoldDB" id="A0A2A7MMB3"/>
<dbReference type="STRING" id="137838.GCA_001458595_04184"/>
<dbReference type="RefSeq" id="WP_058296795.1">
    <property type="nucleotide sequence ID" value="NZ_CAMRXG010000029.1"/>
</dbReference>
<evidence type="ECO:0000313" key="4">
    <source>
        <dbReference type="EMBL" id="PEG32653.1"/>
    </source>
</evidence>
<dbReference type="EMBL" id="UWJD01000003">
    <property type="protein sequence ID" value="VCT86040.1"/>
    <property type="molecule type" value="Genomic_DNA"/>
</dbReference>
<gene>
    <name evidence="3" type="ORF">CNEO2_90079</name>
    <name evidence="2" type="ORF">CNEO_41093</name>
    <name evidence="5" type="ORF">CNEONATNEC25_03643</name>
    <name evidence="4" type="ORF">CQ394_13455</name>
</gene>
<evidence type="ECO:0000313" key="6">
    <source>
        <dbReference type="Proteomes" id="UP000220840"/>
    </source>
</evidence>
<evidence type="ECO:0000313" key="5">
    <source>
        <dbReference type="EMBL" id="VCT86040.1"/>
    </source>
</evidence>
<proteinExistence type="predicted"/>
<dbReference type="Proteomes" id="UP001189143">
    <property type="component" value="Unassembled WGS sequence"/>
</dbReference>
<reference evidence="3" key="4">
    <citation type="submission" date="2022-10" db="EMBL/GenBank/DDBJ databases">
        <authorList>
            <person name="Aires J."/>
            <person name="Mesa V."/>
        </authorList>
    </citation>
    <scope>NUCLEOTIDE SEQUENCE</scope>
    <source>
        <strain evidence="3">Clostridium neonatale JD116</strain>
    </source>
</reference>
<dbReference type="Proteomes" id="UP000431451">
    <property type="component" value="Unassembled WGS sequence"/>
</dbReference>
<sequence length="153" mass="17604">MKHAHSKKIYFKILVDIIMTIIFVCLTKIKITGMHMHEVLGIFVTLLVIVHLALNFSWVKNITLKIFDKNLNNKIRRMYIINAILAVLVFIVFVSGILVSVTIFTNISTVNRAVWAIIHRKAALLMFILIIAHALLNIKMIKSHCKRICNLKK</sequence>
<reference evidence="4 6" key="1">
    <citation type="submission" date="2017-10" db="EMBL/GenBank/DDBJ databases">
        <title>Effective Description of Clostridium neonatale sp. nov. linked to necrotizing enterocolitis in neonates and a clarification of species assignable to the genus Clostridium (Prazmowski 1880) emend. Lawson and Rainey 2016.</title>
        <authorList>
            <person name="Bernard K."/>
            <person name="Burdz T."/>
            <person name="Wiebe D."/>
            <person name="Balcewich B."/>
            <person name="Alfa M."/>
            <person name="Bernier A.-M."/>
        </authorList>
    </citation>
    <scope>NUCLEOTIDE SEQUENCE [LARGE SCALE GENOMIC DNA]</scope>
    <source>
        <strain evidence="4 6">LCDC99A005</strain>
    </source>
</reference>
<evidence type="ECO:0000313" key="3">
    <source>
        <dbReference type="EMBL" id="CAI3701989.1"/>
    </source>
</evidence>
<accession>A0A2A7MMB3</accession>
<evidence type="ECO:0000256" key="1">
    <source>
        <dbReference type="SAM" id="Phobius"/>
    </source>
</evidence>
<dbReference type="EMBL" id="PDCJ01000001">
    <property type="protein sequence ID" value="PEG32653.1"/>
    <property type="molecule type" value="Genomic_DNA"/>
</dbReference>
<feature type="transmembrane region" description="Helical" evidence="1">
    <location>
        <begin position="79"/>
        <end position="105"/>
    </location>
</feature>
<keyword evidence="6" id="KW-1185">Reference proteome</keyword>
<reference evidence="2" key="3">
    <citation type="submission" date="2021-10" db="EMBL/GenBank/DDBJ databases">
        <authorList>
            <person name="Mesa V."/>
        </authorList>
    </citation>
    <scope>NUCLEOTIDE SEQUENCE</scope>
    <source>
        <strain evidence="2">CC3_PB</strain>
    </source>
</reference>
<keyword evidence="1" id="KW-0472">Membrane</keyword>
<organism evidence="4 6">
    <name type="scientific">Clostridium neonatale</name>
    <dbReference type="NCBI Taxonomy" id="137838"/>
    <lineage>
        <taxon>Bacteria</taxon>
        <taxon>Bacillati</taxon>
        <taxon>Bacillota</taxon>
        <taxon>Clostridia</taxon>
        <taxon>Eubacteriales</taxon>
        <taxon>Clostridiaceae</taxon>
        <taxon>Clostridium</taxon>
    </lineage>
</organism>
<evidence type="ECO:0000313" key="7">
    <source>
        <dbReference type="Proteomes" id="UP000431451"/>
    </source>
</evidence>
<evidence type="ECO:0000313" key="2">
    <source>
        <dbReference type="EMBL" id="CAG9704194.1"/>
    </source>
</evidence>
<dbReference type="OrthoDB" id="9779183at2"/>
<dbReference type="EMBL" id="CAKJVE010000004">
    <property type="protein sequence ID" value="CAG9704194.1"/>
    <property type="molecule type" value="Genomic_DNA"/>
</dbReference>
<feature type="transmembrane region" description="Helical" evidence="1">
    <location>
        <begin position="117"/>
        <end position="138"/>
    </location>
</feature>
<reference evidence="5 7" key="2">
    <citation type="submission" date="2018-06" db="EMBL/GenBank/DDBJ databases">
        <authorList>
            <consortium name="IHU Genomes"/>
        </authorList>
    </citation>
    <scope>NUCLEOTIDE SEQUENCE [LARGE SCALE GENOMIC DNA]</scope>
    <source>
        <strain evidence="5 7">NEC25</strain>
    </source>
</reference>
<feature type="transmembrane region" description="Helical" evidence="1">
    <location>
        <begin position="9"/>
        <end position="29"/>
    </location>
</feature>
<keyword evidence="1" id="KW-1133">Transmembrane helix</keyword>
<dbReference type="InterPro" id="IPR016174">
    <property type="entry name" value="Di-haem_cyt_TM"/>
</dbReference>
<keyword evidence="1" id="KW-0812">Transmembrane</keyword>
<protein>
    <submittedName>
        <fullName evidence="4">DUF4405 domain-containing protein</fullName>
    </submittedName>
</protein>
<dbReference type="Proteomes" id="UP000220840">
    <property type="component" value="Unassembled WGS sequence"/>
</dbReference>